<name>A0A212JGE0_9DELT</name>
<reference evidence="1" key="1">
    <citation type="submission" date="2016-04" db="EMBL/GenBank/DDBJ databases">
        <authorList>
            <person name="Evans L.H."/>
            <person name="Alamgir A."/>
            <person name="Owens N."/>
            <person name="Weber N.D."/>
            <person name="Virtaneva K."/>
            <person name="Barbian K."/>
            <person name="Babar A."/>
            <person name="Rosenke K."/>
        </authorList>
    </citation>
    <scope>NUCLEOTIDE SEQUENCE</scope>
    <source>
        <strain evidence="1">86</strain>
    </source>
</reference>
<protein>
    <submittedName>
        <fullName evidence="1">Uncharacterized protein</fullName>
    </submittedName>
</protein>
<organism evidence="1">
    <name type="scientific">uncultured delta proteobacterium</name>
    <dbReference type="NCBI Taxonomy" id="34034"/>
    <lineage>
        <taxon>Bacteria</taxon>
        <taxon>Deltaproteobacteria</taxon>
        <taxon>environmental samples</taxon>
    </lineage>
</organism>
<evidence type="ECO:0000313" key="1">
    <source>
        <dbReference type="EMBL" id="SBV98487.1"/>
    </source>
</evidence>
<dbReference type="EMBL" id="FLUQ01000001">
    <property type="protein sequence ID" value="SBV98487.1"/>
    <property type="molecule type" value="Genomic_DNA"/>
</dbReference>
<dbReference type="AlphaFoldDB" id="A0A212JGE0"/>
<proteinExistence type="predicted"/>
<sequence length="67" mass="7880">MLALQRLLLPFLLDKSRLFSLYTPVIIWIHYHFPARSKTAFWCCTSPRDRHPPPVSQKSSGVWGRKK</sequence>
<accession>A0A212JGE0</accession>
<gene>
    <name evidence="1" type="ORF">KL86DPRO_11398</name>
</gene>